<sequence>MLSVTVLLPVTWLPIWFQDRQHKAVFWSMIAALTFGGSMICRVALPFLPAIAIANAGVLIAHSLIWMACRSLRKRPPVFGLIVTPAIIWLGLCLLRSFQADVNLRVFVFGLLAAILNGLAMREVWLIRRGSRVVKGWLLGVLGIEGIVKLAWGIWALTQPVDSGLVFSAIPGFIPMLVGITGFILLLGPALVALDKELSDLRQHDAARQDFMTGVGNRRYLEETLEEYFDRAVQRGQPLSLIMVDADRFKEYNDLYGHPAGDRCLQALVGVLKLCCRSGDVVGRYGGEEFAVLLPQTGAKGALALAQRMLAEVRALRLEHARAPNGIVTISLGVASTHDTIAQMTPASLIKMADLALYNAKHEGRDRASMTVPEGTVPPNFHEDGPEHDTSPYAATDYGPYSGTSAPR</sequence>
<dbReference type="AlphaFoldDB" id="A0A939HPE4"/>
<dbReference type="SMART" id="SM00267">
    <property type="entry name" value="GGDEF"/>
    <property type="match status" value="1"/>
</dbReference>
<evidence type="ECO:0000313" key="7">
    <source>
        <dbReference type="Proteomes" id="UP000664073"/>
    </source>
</evidence>
<gene>
    <name evidence="6" type="ORF">J2D77_13500</name>
</gene>
<feature type="domain" description="GGDEF" evidence="5">
    <location>
        <begin position="237"/>
        <end position="373"/>
    </location>
</feature>
<dbReference type="GO" id="GO:0052621">
    <property type="term" value="F:diguanylate cyclase activity"/>
    <property type="evidence" value="ECO:0007669"/>
    <property type="project" value="UniProtKB-EC"/>
</dbReference>
<organism evidence="6 7">
    <name type="scientific">Acetobacter garciniae</name>
    <dbReference type="NCBI Taxonomy" id="2817435"/>
    <lineage>
        <taxon>Bacteria</taxon>
        <taxon>Pseudomonadati</taxon>
        <taxon>Pseudomonadota</taxon>
        <taxon>Alphaproteobacteria</taxon>
        <taxon>Acetobacterales</taxon>
        <taxon>Acetobacteraceae</taxon>
        <taxon>Acetobacter</taxon>
    </lineage>
</organism>
<keyword evidence="4" id="KW-0472">Membrane</keyword>
<dbReference type="InterPro" id="IPR043128">
    <property type="entry name" value="Rev_trsase/Diguanyl_cyclase"/>
</dbReference>
<accession>A0A939HPE4</accession>
<name>A0A939HPE4_9PROT</name>
<evidence type="ECO:0000313" key="6">
    <source>
        <dbReference type="EMBL" id="MBO1326166.1"/>
    </source>
</evidence>
<reference evidence="6" key="1">
    <citation type="submission" date="2021-03" db="EMBL/GenBank/DDBJ databases">
        <title>The complete genome sequence of Acetobacter sp. TBRC 12339.</title>
        <authorList>
            <person name="Charoenyingcharoen P."/>
            <person name="Yukphan P."/>
        </authorList>
    </citation>
    <scope>NUCLEOTIDE SEQUENCE</scope>
    <source>
        <strain evidence="6">TBRC 12339</strain>
    </source>
</reference>
<dbReference type="InterPro" id="IPR050469">
    <property type="entry name" value="Diguanylate_Cyclase"/>
</dbReference>
<protein>
    <recommendedName>
        <fullName evidence="1">diguanylate cyclase</fullName>
        <ecNumber evidence="1">2.7.7.65</ecNumber>
    </recommendedName>
</protein>
<keyword evidence="7" id="KW-1185">Reference proteome</keyword>
<dbReference type="RefSeq" id="WP_207846837.1">
    <property type="nucleotide sequence ID" value="NZ_JAFVMH010000007.1"/>
</dbReference>
<dbReference type="PROSITE" id="PS50887">
    <property type="entry name" value="GGDEF"/>
    <property type="match status" value="1"/>
</dbReference>
<evidence type="ECO:0000256" key="2">
    <source>
        <dbReference type="ARBA" id="ARBA00034247"/>
    </source>
</evidence>
<feature type="region of interest" description="Disordered" evidence="3">
    <location>
        <begin position="365"/>
        <end position="408"/>
    </location>
</feature>
<dbReference type="InterPro" id="IPR029787">
    <property type="entry name" value="Nucleotide_cyclase"/>
</dbReference>
<keyword evidence="4" id="KW-1133">Transmembrane helix</keyword>
<dbReference type="PANTHER" id="PTHR45138">
    <property type="entry name" value="REGULATORY COMPONENTS OF SENSORY TRANSDUCTION SYSTEM"/>
    <property type="match status" value="1"/>
</dbReference>
<dbReference type="PANTHER" id="PTHR45138:SF9">
    <property type="entry name" value="DIGUANYLATE CYCLASE DGCM-RELATED"/>
    <property type="match status" value="1"/>
</dbReference>
<evidence type="ECO:0000256" key="4">
    <source>
        <dbReference type="SAM" id="Phobius"/>
    </source>
</evidence>
<comment type="caution">
    <text evidence="6">The sequence shown here is derived from an EMBL/GenBank/DDBJ whole genome shotgun (WGS) entry which is preliminary data.</text>
</comment>
<dbReference type="NCBIfam" id="TIGR00254">
    <property type="entry name" value="GGDEF"/>
    <property type="match status" value="1"/>
</dbReference>
<dbReference type="GO" id="GO:0043709">
    <property type="term" value="P:cell adhesion involved in single-species biofilm formation"/>
    <property type="evidence" value="ECO:0007669"/>
    <property type="project" value="TreeGrafter"/>
</dbReference>
<evidence type="ECO:0000256" key="3">
    <source>
        <dbReference type="SAM" id="MobiDB-lite"/>
    </source>
</evidence>
<feature type="transmembrane region" description="Helical" evidence="4">
    <location>
        <begin position="137"/>
        <end position="157"/>
    </location>
</feature>
<dbReference type="CDD" id="cd01949">
    <property type="entry name" value="GGDEF"/>
    <property type="match status" value="1"/>
</dbReference>
<dbReference type="Proteomes" id="UP000664073">
    <property type="component" value="Unassembled WGS sequence"/>
</dbReference>
<dbReference type="Pfam" id="PF00990">
    <property type="entry name" value="GGDEF"/>
    <property type="match status" value="1"/>
</dbReference>
<dbReference type="FunFam" id="3.30.70.270:FF:000001">
    <property type="entry name" value="Diguanylate cyclase domain protein"/>
    <property type="match status" value="1"/>
</dbReference>
<proteinExistence type="predicted"/>
<feature type="compositionally biased region" description="Basic and acidic residues" evidence="3">
    <location>
        <begin position="381"/>
        <end position="390"/>
    </location>
</feature>
<dbReference type="EC" id="2.7.7.65" evidence="1"/>
<feature type="transmembrane region" description="Helical" evidence="4">
    <location>
        <begin position="78"/>
        <end position="98"/>
    </location>
</feature>
<evidence type="ECO:0000259" key="5">
    <source>
        <dbReference type="PROSITE" id="PS50887"/>
    </source>
</evidence>
<dbReference type="GO" id="GO:1902201">
    <property type="term" value="P:negative regulation of bacterial-type flagellum-dependent cell motility"/>
    <property type="evidence" value="ECO:0007669"/>
    <property type="project" value="TreeGrafter"/>
</dbReference>
<dbReference type="EMBL" id="JAFVMH010000007">
    <property type="protein sequence ID" value="MBO1326166.1"/>
    <property type="molecule type" value="Genomic_DNA"/>
</dbReference>
<dbReference type="InterPro" id="IPR000160">
    <property type="entry name" value="GGDEF_dom"/>
</dbReference>
<dbReference type="GO" id="GO:0005886">
    <property type="term" value="C:plasma membrane"/>
    <property type="evidence" value="ECO:0007669"/>
    <property type="project" value="TreeGrafter"/>
</dbReference>
<keyword evidence="4" id="KW-0812">Transmembrane</keyword>
<feature type="transmembrane region" description="Helical" evidence="4">
    <location>
        <begin position="51"/>
        <end position="69"/>
    </location>
</feature>
<feature type="transmembrane region" description="Helical" evidence="4">
    <location>
        <begin position="104"/>
        <end position="125"/>
    </location>
</feature>
<dbReference type="SUPFAM" id="SSF55073">
    <property type="entry name" value="Nucleotide cyclase"/>
    <property type="match status" value="1"/>
</dbReference>
<dbReference type="Gene3D" id="3.30.70.270">
    <property type="match status" value="1"/>
</dbReference>
<feature type="transmembrane region" description="Helical" evidence="4">
    <location>
        <begin position="169"/>
        <end position="194"/>
    </location>
</feature>
<comment type="catalytic activity">
    <reaction evidence="2">
        <text>2 GTP = 3',3'-c-di-GMP + 2 diphosphate</text>
        <dbReference type="Rhea" id="RHEA:24898"/>
        <dbReference type="ChEBI" id="CHEBI:33019"/>
        <dbReference type="ChEBI" id="CHEBI:37565"/>
        <dbReference type="ChEBI" id="CHEBI:58805"/>
        <dbReference type="EC" id="2.7.7.65"/>
    </reaction>
</comment>
<evidence type="ECO:0000256" key="1">
    <source>
        <dbReference type="ARBA" id="ARBA00012528"/>
    </source>
</evidence>